<dbReference type="RefSeq" id="WP_152892371.1">
    <property type="nucleotide sequence ID" value="NZ_WHJC01000537.1"/>
</dbReference>
<dbReference type="InterPro" id="IPR003416">
    <property type="entry name" value="MgtC/SapB/SrpB/YhiD_fam"/>
</dbReference>
<evidence type="ECO:0000256" key="2">
    <source>
        <dbReference type="ARBA" id="ARBA00009298"/>
    </source>
</evidence>
<dbReference type="PANTHER" id="PTHR33778:SF1">
    <property type="entry name" value="MAGNESIUM TRANSPORTER YHID-RELATED"/>
    <property type="match status" value="1"/>
</dbReference>
<keyword evidence="6 7" id="KW-0472">Membrane</keyword>
<accession>A0A6I1MQB7</accession>
<evidence type="ECO:0000313" key="10">
    <source>
        <dbReference type="Proteomes" id="UP000430345"/>
    </source>
</evidence>
<evidence type="ECO:0000256" key="7">
    <source>
        <dbReference type="SAM" id="Phobius"/>
    </source>
</evidence>
<dbReference type="InterPro" id="IPR049177">
    <property type="entry name" value="MgtC_SapB_SrpB_YhiD_N"/>
</dbReference>
<sequence length="241" mass="26466">MKLYILLRLSLAVIVGGVIGYEREFKNRPAGFRTHILVCVGAAIVSLIQVDMANEALGMIASNPSLNNVVKVDLSRLGAQVITGVGFLGAGTILHTKGSIKGLTTAASLWVVACVGLAIGMGYYTLSIIGTVFISLTLVALKRFQNRFITKSGEKVIEVHYLNSKETLEFIETSFASKAIKIKSIEFVSYEDIIIDNKEVDEYTSIYTIDIPKNIDINNILNNFSMNKNIKKVMEVKQDNI</sequence>
<keyword evidence="4 7" id="KW-0812">Transmembrane</keyword>
<feature type="domain" description="MgtC/SapB/SrpB/YhiD N-terminal" evidence="8">
    <location>
        <begin position="9"/>
        <end position="146"/>
    </location>
</feature>
<evidence type="ECO:0000259" key="8">
    <source>
        <dbReference type="Pfam" id="PF02308"/>
    </source>
</evidence>
<gene>
    <name evidence="9" type="ORF">GBZ86_16175</name>
</gene>
<comment type="caution">
    <text evidence="9">The sequence shown here is derived from an EMBL/GenBank/DDBJ whole genome shotgun (WGS) entry which is preliminary data.</text>
</comment>
<keyword evidence="5 7" id="KW-1133">Transmembrane helix</keyword>
<feature type="transmembrane region" description="Helical" evidence="7">
    <location>
        <begin position="30"/>
        <end position="50"/>
    </location>
</feature>
<dbReference type="PANTHER" id="PTHR33778">
    <property type="entry name" value="PROTEIN MGTC"/>
    <property type="match status" value="1"/>
</dbReference>
<dbReference type="EMBL" id="WHJC01000537">
    <property type="protein sequence ID" value="MPQ45254.1"/>
    <property type="molecule type" value="Genomic_DNA"/>
</dbReference>
<evidence type="ECO:0000256" key="4">
    <source>
        <dbReference type="ARBA" id="ARBA00022692"/>
    </source>
</evidence>
<keyword evidence="3" id="KW-1003">Cell membrane</keyword>
<dbReference type="GO" id="GO:0005886">
    <property type="term" value="C:plasma membrane"/>
    <property type="evidence" value="ECO:0007669"/>
    <property type="project" value="UniProtKB-SubCell"/>
</dbReference>
<comment type="subcellular location">
    <subcellularLocation>
        <location evidence="1">Cell membrane</location>
        <topology evidence="1">Multi-pass membrane protein</topology>
    </subcellularLocation>
</comment>
<protein>
    <submittedName>
        <fullName evidence="9">MgtC/SapB family protein</fullName>
    </submittedName>
</protein>
<dbReference type="Pfam" id="PF02308">
    <property type="entry name" value="MgtC"/>
    <property type="match status" value="1"/>
</dbReference>
<dbReference type="PRINTS" id="PR01837">
    <property type="entry name" value="MGTCSAPBPROT"/>
</dbReference>
<evidence type="ECO:0000256" key="5">
    <source>
        <dbReference type="ARBA" id="ARBA00022989"/>
    </source>
</evidence>
<dbReference type="Proteomes" id="UP000430345">
    <property type="component" value="Unassembled WGS sequence"/>
</dbReference>
<evidence type="ECO:0000256" key="6">
    <source>
        <dbReference type="ARBA" id="ARBA00023136"/>
    </source>
</evidence>
<dbReference type="AlphaFoldDB" id="A0A6I1MQB7"/>
<proteinExistence type="inferred from homology"/>
<keyword evidence="10" id="KW-1185">Reference proteome</keyword>
<comment type="similarity">
    <text evidence="2">Belongs to the MgtC/SapB family.</text>
</comment>
<evidence type="ECO:0000313" key="9">
    <source>
        <dbReference type="EMBL" id="MPQ45254.1"/>
    </source>
</evidence>
<feature type="transmembrane region" description="Helical" evidence="7">
    <location>
        <begin position="108"/>
        <end position="141"/>
    </location>
</feature>
<organism evidence="9 10">
    <name type="scientific">Clostridium tarantellae</name>
    <dbReference type="NCBI Taxonomy" id="39493"/>
    <lineage>
        <taxon>Bacteria</taxon>
        <taxon>Bacillati</taxon>
        <taxon>Bacillota</taxon>
        <taxon>Clostridia</taxon>
        <taxon>Eubacteriales</taxon>
        <taxon>Clostridiaceae</taxon>
        <taxon>Clostridium</taxon>
    </lineage>
</organism>
<evidence type="ECO:0000256" key="3">
    <source>
        <dbReference type="ARBA" id="ARBA00022475"/>
    </source>
</evidence>
<evidence type="ECO:0000256" key="1">
    <source>
        <dbReference type="ARBA" id="ARBA00004651"/>
    </source>
</evidence>
<name>A0A6I1MQB7_9CLOT</name>
<reference evidence="9 10" key="1">
    <citation type="submission" date="2019-10" db="EMBL/GenBank/DDBJ databases">
        <title>The Genome Sequence of Clostridium tarantellae Isolated from Fish Brain.</title>
        <authorList>
            <person name="Bano L."/>
            <person name="Kiel M."/>
            <person name="Sales G."/>
            <person name="Doxey A.C."/>
            <person name="Mansfield M.J."/>
            <person name="Schiavone M."/>
            <person name="Rossetto O."/>
            <person name="Pirazzini M."/>
            <person name="Dobrindt U."/>
            <person name="Montecucco C."/>
        </authorList>
    </citation>
    <scope>NUCLEOTIDE SEQUENCE [LARGE SCALE GENOMIC DNA]</scope>
    <source>
        <strain evidence="9 10">DSM 3997</strain>
    </source>
</reference>
<dbReference type="OrthoDB" id="9811198at2"/>